<keyword evidence="2 8" id="KW-0349">Heme</keyword>
<dbReference type="GO" id="GO:0006707">
    <property type="term" value="P:cholesterol catabolic process"/>
    <property type="evidence" value="ECO:0007669"/>
    <property type="project" value="TreeGrafter"/>
</dbReference>
<dbReference type="GO" id="GO:0008395">
    <property type="term" value="F:steroid hydroxylase activity"/>
    <property type="evidence" value="ECO:0007669"/>
    <property type="project" value="TreeGrafter"/>
</dbReference>
<evidence type="ECO:0000256" key="6">
    <source>
        <dbReference type="ARBA" id="ARBA00023033"/>
    </source>
</evidence>
<protein>
    <submittedName>
        <fullName evidence="9">Cytochrome</fullName>
    </submittedName>
</protein>
<dbReference type="GO" id="GO:0020037">
    <property type="term" value="F:heme binding"/>
    <property type="evidence" value="ECO:0007669"/>
    <property type="project" value="InterPro"/>
</dbReference>
<dbReference type="PRINTS" id="PR00359">
    <property type="entry name" value="BP450"/>
</dbReference>
<comment type="function">
    <text evidence="7">Cytochromes P450 are a group of heme-thiolate monooxygenases. They oxidize a variety of structurally unrelated compounds, including steroids, fatty acids, and xenobiotics.</text>
</comment>
<dbReference type="EMBL" id="CP012700">
    <property type="protein sequence ID" value="ALH79195.1"/>
    <property type="molecule type" value="Genomic_DNA"/>
</dbReference>
<dbReference type="AlphaFoldDB" id="A0A0N7GRY3"/>
<evidence type="ECO:0000256" key="5">
    <source>
        <dbReference type="ARBA" id="ARBA00023004"/>
    </source>
</evidence>
<evidence type="ECO:0000256" key="8">
    <source>
        <dbReference type="RuleBase" id="RU000461"/>
    </source>
</evidence>
<name>A0A0N7GRY3_SPHMC</name>
<gene>
    <name evidence="9" type="ORF">AN936_02035</name>
</gene>
<sequence length="430" mass="47538">MSNETQDLAAPAEMAARLVNPASFGDPATLHADLAWLRGHQPVSLVDTAGVDPFWLVSRHGDIMDIERQPDIFRNGDLSTVLIGSPMLKAVENATGCPHLTRNMVNMDGAEHRAYRSLVQSWFMPGNVKKLTDDIREIARAHVDRMMGLGGECDFVADVALHYPLHVIMSILGVPEEDEQRMLMLTQQLFGARDPELSRKADAMADPDTAIKVFGAVVADFHAYFSNITASRRAEPRDDLATIIANAMIDGKPIDERAANDFYILVATAGHDTTSASTAGAIWALAERPALLAEVKANPDLIPALVDEAIRWVTPVKHFMRAVARDHEVNGHQYKAGDWVMLSYMSANRDEAVFDDPFEFRLDRPANKQIAFGYGPHLCVGQHLARLEMKTLFEELLPRIESLEIAGEPAWTQATLVSGPKRLPIRFTQS</sequence>
<dbReference type="GO" id="GO:0005506">
    <property type="term" value="F:iron ion binding"/>
    <property type="evidence" value="ECO:0007669"/>
    <property type="project" value="InterPro"/>
</dbReference>
<evidence type="ECO:0000313" key="9">
    <source>
        <dbReference type="EMBL" id="ALH79195.1"/>
    </source>
</evidence>
<dbReference type="RefSeq" id="WP_054586684.1">
    <property type="nucleotide sequence ID" value="NZ_CP012700.1"/>
</dbReference>
<comment type="similarity">
    <text evidence="1 8">Belongs to the cytochrome P450 family.</text>
</comment>
<dbReference type="Proteomes" id="UP000058074">
    <property type="component" value="Chromosome"/>
</dbReference>
<dbReference type="InterPro" id="IPR017972">
    <property type="entry name" value="Cyt_P450_CS"/>
</dbReference>
<dbReference type="PRINTS" id="PR00385">
    <property type="entry name" value="P450"/>
</dbReference>
<dbReference type="InterPro" id="IPR001128">
    <property type="entry name" value="Cyt_P450"/>
</dbReference>
<keyword evidence="6 8" id="KW-0503">Monooxygenase</keyword>
<evidence type="ECO:0000256" key="7">
    <source>
        <dbReference type="ARBA" id="ARBA00043906"/>
    </source>
</evidence>
<proteinExistence type="inferred from homology"/>
<dbReference type="PROSITE" id="PS00086">
    <property type="entry name" value="CYTOCHROME_P450"/>
    <property type="match status" value="1"/>
</dbReference>
<dbReference type="PATRIC" id="fig|33050.5.peg.425"/>
<evidence type="ECO:0000256" key="3">
    <source>
        <dbReference type="ARBA" id="ARBA00022723"/>
    </source>
</evidence>
<dbReference type="GO" id="GO:0036199">
    <property type="term" value="F:cholest-4-en-3-one 26-monooxygenase activity"/>
    <property type="evidence" value="ECO:0007669"/>
    <property type="project" value="TreeGrafter"/>
</dbReference>
<dbReference type="PANTHER" id="PTHR46696:SF4">
    <property type="entry name" value="BIOTIN BIOSYNTHESIS CYTOCHROME P450"/>
    <property type="match status" value="1"/>
</dbReference>
<organism evidence="9 10">
    <name type="scientific">Sphingopyxis macrogoltabida</name>
    <name type="common">Sphingomonas macrogoltabidus</name>
    <dbReference type="NCBI Taxonomy" id="33050"/>
    <lineage>
        <taxon>Bacteria</taxon>
        <taxon>Pseudomonadati</taxon>
        <taxon>Pseudomonadota</taxon>
        <taxon>Alphaproteobacteria</taxon>
        <taxon>Sphingomonadales</taxon>
        <taxon>Sphingomonadaceae</taxon>
        <taxon>Sphingopyxis</taxon>
    </lineage>
</organism>
<keyword evidence="3 8" id="KW-0479">Metal-binding</keyword>
<dbReference type="SUPFAM" id="SSF48264">
    <property type="entry name" value="Cytochrome P450"/>
    <property type="match status" value="1"/>
</dbReference>
<keyword evidence="5 8" id="KW-0408">Iron</keyword>
<evidence type="ECO:0000256" key="1">
    <source>
        <dbReference type="ARBA" id="ARBA00010617"/>
    </source>
</evidence>
<dbReference type="CDD" id="cd11033">
    <property type="entry name" value="CYP142-like"/>
    <property type="match status" value="1"/>
</dbReference>
<dbReference type="FunFam" id="1.10.630.10:FF:000018">
    <property type="entry name" value="Cytochrome P450 monooxygenase"/>
    <property type="match status" value="1"/>
</dbReference>
<dbReference type="InterPro" id="IPR036396">
    <property type="entry name" value="Cyt_P450_sf"/>
</dbReference>
<dbReference type="Gene3D" id="1.10.630.10">
    <property type="entry name" value="Cytochrome P450"/>
    <property type="match status" value="1"/>
</dbReference>
<evidence type="ECO:0000313" key="10">
    <source>
        <dbReference type="Proteomes" id="UP000058074"/>
    </source>
</evidence>
<accession>A0A0N7GRY3</accession>
<dbReference type="InterPro" id="IPR002397">
    <property type="entry name" value="Cyt_P450_B"/>
</dbReference>
<reference evidence="9 10" key="1">
    <citation type="journal article" date="2015" name="Genome Announc.">
        <title>Complete Genome Sequence of Polypropylene Glycol- and Polyethylene Glycol-Degrading Sphingopyxis macrogoltabida Strain EY-1.</title>
        <authorList>
            <person name="Ohtsubo Y."/>
            <person name="Nagata Y."/>
            <person name="Numata M."/>
            <person name="Tsuchikane K."/>
            <person name="Hosoyama A."/>
            <person name="Yamazoe A."/>
            <person name="Tsuda M."/>
            <person name="Fujita N."/>
            <person name="Kawai F."/>
        </authorList>
    </citation>
    <scope>NUCLEOTIDE SEQUENCE [LARGE SCALE GENOMIC DNA]</scope>
    <source>
        <strain evidence="9 10">EY-1</strain>
    </source>
</reference>
<dbReference type="Pfam" id="PF00067">
    <property type="entry name" value="p450"/>
    <property type="match status" value="1"/>
</dbReference>
<keyword evidence="4 8" id="KW-0560">Oxidoreductase</keyword>
<dbReference type="KEGG" id="smag:AN936_02035"/>
<evidence type="ECO:0000256" key="4">
    <source>
        <dbReference type="ARBA" id="ARBA00023002"/>
    </source>
</evidence>
<dbReference type="PANTHER" id="PTHR46696">
    <property type="entry name" value="P450, PUTATIVE (EUROFUNG)-RELATED"/>
    <property type="match status" value="1"/>
</dbReference>
<evidence type="ECO:0000256" key="2">
    <source>
        <dbReference type="ARBA" id="ARBA00022617"/>
    </source>
</evidence>
<dbReference type="OrthoDB" id="5522954at2"/>